<dbReference type="Pfam" id="PF07307">
    <property type="entry name" value="HEPPP_synt_1"/>
    <property type="match status" value="1"/>
</dbReference>
<dbReference type="RefSeq" id="WP_058949815.1">
    <property type="nucleotide sequence ID" value="NZ_BBXV01000014.1"/>
</dbReference>
<reference evidence="2" key="1">
    <citation type="submission" date="2015-07" db="EMBL/GenBank/DDBJ databases">
        <title>Draft Genome Sequence of Oceanobacillus picturae Heshi-B3 that Was Isolated from Fermented Rice Bran with Aging Salted Mackerel, Which Was Named Heshiko as Traditional Fermented Seafood in Japan.</title>
        <authorList>
            <person name="Akuzawa S."/>
            <person name="Nakagawa J."/>
            <person name="Kanekatsu T."/>
            <person name="Kanesaki Y."/>
            <person name="Suzuki T."/>
        </authorList>
    </citation>
    <scope>NUCLEOTIDE SEQUENCE [LARGE SCALE GENOMIC DNA]</scope>
    <source>
        <strain evidence="2">Heshi-B3</strain>
    </source>
</reference>
<name>A0A0U9HEQ2_9BACI</name>
<organism evidence="1 2">
    <name type="scientific">Oceanobacillus picturae</name>
    <dbReference type="NCBI Taxonomy" id="171693"/>
    <lineage>
        <taxon>Bacteria</taxon>
        <taxon>Bacillati</taxon>
        <taxon>Bacillota</taxon>
        <taxon>Bacilli</taxon>
        <taxon>Bacillales</taxon>
        <taxon>Bacillaceae</taxon>
        <taxon>Oceanobacillus</taxon>
    </lineage>
</organism>
<dbReference type="AlphaFoldDB" id="A0A0U9HEQ2"/>
<protein>
    <submittedName>
        <fullName evidence="1">Heptaprenyl diphosphate synthase component 1</fullName>
    </submittedName>
</protein>
<proteinExistence type="predicted"/>
<dbReference type="Gene3D" id="1.20.120.1450">
    <property type="match status" value="1"/>
</dbReference>
<accession>A0A0U9HEQ2</accession>
<dbReference type="EMBL" id="BBXV01000014">
    <property type="protein sequence ID" value="GAQ17452.1"/>
    <property type="molecule type" value="Genomic_DNA"/>
</dbReference>
<evidence type="ECO:0000313" key="2">
    <source>
        <dbReference type="Proteomes" id="UP000052946"/>
    </source>
</evidence>
<evidence type="ECO:0000313" key="1">
    <source>
        <dbReference type="EMBL" id="GAQ17452.1"/>
    </source>
</evidence>
<comment type="caution">
    <text evidence="1">The sequence shown here is derived from an EMBL/GenBank/DDBJ whole genome shotgun (WGS) entry which is preliminary data.</text>
</comment>
<dbReference type="Proteomes" id="UP000052946">
    <property type="component" value="Unassembled WGS sequence"/>
</dbReference>
<gene>
    <name evidence="1" type="ORF">OPHB3_1377</name>
</gene>
<reference evidence="1 2" key="2">
    <citation type="journal article" date="2016" name="Genome Announc.">
        <title>Draft Genome Sequence of Oceanobacillus picturae Heshi-B3, Isolated from Fermented Rice Bran in a Traditional Japanese Seafood Dish.</title>
        <authorList>
            <person name="Akuzawa S."/>
            <person name="Nagaoka J."/>
            <person name="Kanekatsu M."/>
            <person name="Kanesaki Y."/>
            <person name="Suzuki T."/>
        </authorList>
    </citation>
    <scope>NUCLEOTIDE SEQUENCE [LARGE SCALE GENOMIC DNA]</scope>
    <source>
        <strain evidence="1 2">Heshi-B3</strain>
    </source>
</reference>
<sequence length="260" mass="29894">MTARLDIYHLKELLREKMRHAYLYKHIEKPILDQAKLILLTEIIDETSLTTSQKESYIITAMLVQVALDTHEKVPATSKVDEDKGRKVAGQLNVLAGDYYSGLYYLLLSEMKEIDLIHKLANAIKEINENKMKLYYNEASTFEDYLNILTNIESLLIISVANYVDNNAYESIYREWILTNCLLREKQNYLQYGNSLLIDAGIHYTDKENKEDVLAIVNEKIGGSLQKLSLFMENYANKETILGQAIQELLKENSTLAEEG</sequence>
<dbReference type="InterPro" id="IPR009920">
    <property type="entry name" value="HEPPP_synth_su1"/>
</dbReference>
<dbReference type="GO" id="GO:0009234">
    <property type="term" value="P:menaquinone biosynthetic process"/>
    <property type="evidence" value="ECO:0007669"/>
    <property type="project" value="InterPro"/>
</dbReference>
<dbReference type="OrthoDB" id="2417886at2"/>